<keyword evidence="8 9" id="KW-0624">Polysaccharide degradation</keyword>
<proteinExistence type="inferred from homology"/>
<dbReference type="RefSeq" id="XP_033685352.1">
    <property type="nucleotide sequence ID" value="XM_033824897.1"/>
</dbReference>
<evidence type="ECO:0000256" key="9">
    <source>
        <dbReference type="RuleBase" id="RU361164"/>
    </source>
</evidence>
<keyword evidence="13" id="KW-1185">Reference proteome</keyword>
<reference evidence="12" key="1">
    <citation type="journal article" date="2020" name="Stud. Mycol.">
        <title>101 Dothideomycetes genomes: a test case for predicting lifestyles and emergence of pathogens.</title>
        <authorList>
            <person name="Haridas S."/>
            <person name="Albert R."/>
            <person name="Binder M."/>
            <person name="Bloem J."/>
            <person name="Labutti K."/>
            <person name="Salamov A."/>
            <person name="Andreopoulos B."/>
            <person name="Baker S."/>
            <person name="Barry K."/>
            <person name="Bills G."/>
            <person name="Bluhm B."/>
            <person name="Cannon C."/>
            <person name="Castanera R."/>
            <person name="Culley D."/>
            <person name="Daum C."/>
            <person name="Ezra D."/>
            <person name="Gonzalez J."/>
            <person name="Henrissat B."/>
            <person name="Kuo A."/>
            <person name="Liang C."/>
            <person name="Lipzen A."/>
            <person name="Lutzoni F."/>
            <person name="Magnuson J."/>
            <person name="Mondo S."/>
            <person name="Nolan M."/>
            <person name="Ohm R."/>
            <person name="Pangilinan J."/>
            <person name="Park H.-J."/>
            <person name="Ramirez L."/>
            <person name="Alfaro M."/>
            <person name="Sun H."/>
            <person name="Tritt A."/>
            <person name="Yoshinaga Y."/>
            <person name="Zwiers L.-H."/>
            <person name="Turgeon B."/>
            <person name="Goodwin S."/>
            <person name="Spatafora J."/>
            <person name="Crous P."/>
            <person name="Grigoriev I."/>
        </authorList>
    </citation>
    <scope>NUCLEOTIDE SEQUENCE</scope>
    <source>
        <strain evidence="12">CBS 122368</strain>
    </source>
</reference>
<dbReference type="PANTHER" id="PTHR33753">
    <property type="entry name" value="1,4-BETA-D-GLUCAN CELLOBIOHYDROLASE B"/>
    <property type="match status" value="1"/>
</dbReference>
<feature type="signal peptide" evidence="11">
    <location>
        <begin position="1"/>
        <end position="18"/>
    </location>
</feature>
<keyword evidence="7 9" id="KW-0326">Glycosidase</keyword>
<keyword evidence="3 9" id="KW-0378">Hydrolase</keyword>
<sequence length="456" mass="49030">MARTAFLSSALFAATTLAQVPGPYTPEVHPALTSYKCTTSGGCKPANSSIVLDSAYRWLHNVDGYTNCVTNGFNSEFCPDVETCAKTCSLEGVDYPSYGIRTSGDALTLSIYKTDPATNVTTLSSPRVYLLEDDETYEAFKLLNKEFSFDVDVSKVPCGINGALYFSEMNEKGDRNELNKAGAKYGTGYCDAQCPSQNFIKGVANLNGTYGACCNEMDIWEANRAATAYTPHPCDAIEVRACSGAECGNGDNRYSGVCDKDGCDINPYRNGNKAYYGYGANYTVDTTKPFTVVTQFLTTDGTGNGTLKEIRRLYVQNGKVIQNAKVNVPGLDPVDSMTDAYCVAQKKVFGGTDDTACQGGLKTMGEAIGRGMVLAFAIWDDAGSYMGWLDQDPFPADADSSQPGVGRGPCPTTGGRPADLIKQYPDAAVVFSNIRSGDIGSTYSNSTMVRRSVRRY</sequence>
<dbReference type="GO" id="GO:0030245">
    <property type="term" value="P:cellulose catabolic process"/>
    <property type="evidence" value="ECO:0007669"/>
    <property type="project" value="UniProtKB-KW"/>
</dbReference>
<evidence type="ECO:0000256" key="1">
    <source>
        <dbReference type="ARBA" id="ARBA00000966"/>
    </source>
</evidence>
<dbReference type="EMBL" id="ML987194">
    <property type="protein sequence ID" value="KAF2250348.1"/>
    <property type="molecule type" value="Genomic_DNA"/>
</dbReference>
<name>A0A6A6IJV1_9PLEO</name>
<dbReference type="Proteomes" id="UP000800094">
    <property type="component" value="Unassembled WGS sequence"/>
</dbReference>
<keyword evidence="6" id="KW-0119">Carbohydrate metabolism</keyword>
<comment type="similarity">
    <text evidence="2 9">Belongs to the glycosyl hydrolase 7 (cellulase C) family.</text>
</comment>
<keyword evidence="11" id="KW-0732">Signal</keyword>
<keyword evidence="5" id="KW-0325">Glycoprotein</keyword>
<gene>
    <name evidence="12" type="ORF">BU26DRAFT_455942</name>
</gene>
<dbReference type="GO" id="GO:0008810">
    <property type="term" value="F:cellulase activity"/>
    <property type="evidence" value="ECO:0007669"/>
    <property type="project" value="UniProtKB-EC"/>
</dbReference>
<evidence type="ECO:0000313" key="12">
    <source>
        <dbReference type="EMBL" id="KAF2250348.1"/>
    </source>
</evidence>
<protein>
    <recommendedName>
        <fullName evidence="9">Glucanase</fullName>
        <ecNumber evidence="9">3.2.1.-</ecNumber>
    </recommendedName>
</protein>
<evidence type="ECO:0000256" key="3">
    <source>
        <dbReference type="ARBA" id="ARBA00022801"/>
    </source>
</evidence>
<dbReference type="InterPro" id="IPR037019">
    <property type="entry name" value="Glyco_hydro_7_sf"/>
</dbReference>
<dbReference type="Pfam" id="PF00840">
    <property type="entry name" value="Glyco_hydro_7"/>
    <property type="match status" value="1"/>
</dbReference>
<dbReference type="GeneID" id="54578227"/>
<evidence type="ECO:0000256" key="6">
    <source>
        <dbReference type="ARBA" id="ARBA00023277"/>
    </source>
</evidence>
<organism evidence="12 13">
    <name type="scientific">Trematosphaeria pertusa</name>
    <dbReference type="NCBI Taxonomy" id="390896"/>
    <lineage>
        <taxon>Eukaryota</taxon>
        <taxon>Fungi</taxon>
        <taxon>Dikarya</taxon>
        <taxon>Ascomycota</taxon>
        <taxon>Pezizomycotina</taxon>
        <taxon>Dothideomycetes</taxon>
        <taxon>Pleosporomycetidae</taxon>
        <taxon>Pleosporales</taxon>
        <taxon>Massarineae</taxon>
        <taxon>Trematosphaeriaceae</taxon>
        <taxon>Trematosphaeria</taxon>
    </lineage>
</organism>
<comment type="catalytic activity">
    <reaction evidence="1">
        <text>Endohydrolysis of (1-&gt;4)-beta-D-glucosidic linkages in cellulose, lichenin and cereal beta-D-glucans.</text>
        <dbReference type="EC" id="3.2.1.4"/>
    </reaction>
</comment>
<feature type="region of interest" description="Disordered" evidence="10">
    <location>
        <begin position="396"/>
        <end position="416"/>
    </location>
</feature>
<dbReference type="EC" id="3.2.1.-" evidence="9"/>
<dbReference type="InterPro" id="IPR001722">
    <property type="entry name" value="Glyco_hydro_7"/>
</dbReference>
<dbReference type="OrthoDB" id="412382at2759"/>
<dbReference type="PRINTS" id="PR00734">
    <property type="entry name" value="GLHYDRLASE7"/>
</dbReference>
<evidence type="ECO:0000256" key="7">
    <source>
        <dbReference type="ARBA" id="ARBA00023295"/>
    </source>
</evidence>
<evidence type="ECO:0000256" key="8">
    <source>
        <dbReference type="ARBA" id="ARBA00023326"/>
    </source>
</evidence>
<evidence type="ECO:0000256" key="11">
    <source>
        <dbReference type="SAM" id="SignalP"/>
    </source>
</evidence>
<dbReference type="Gene3D" id="2.70.100.10">
    <property type="entry name" value="Glycoside hydrolase, family 7, domain"/>
    <property type="match status" value="1"/>
</dbReference>
<dbReference type="CDD" id="cd07999">
    <property type="entry name" value="GH7_CBH_EG"/>
    <property type="match status" value="1"/>
</dbReference>
<dbReference type="AlphaFoldDB" id="A0A6A6IJV1"/>
<accession>A0A6A6IJV1</accession>
<evidence type="ECO:0000313" key="13">
    <source>
        <dbReference type="Proteomes" id="UP000800094"/>
    </source>
</evidence>
<evidence type="ECO:0000256" key="2">
    <source>
        <dbReference type="ARBA" id="ARBA00006044"/>
    </source>
</evidence>
<dbReference type="PANTHER" id="PTHR33753:SF1">
    <property type="entry name" value="ENDO-BETA-1,4-GLUCANASE CELB"/>
    <property type="match status" value="1"/>
</dbReference>
<evidence type="ECO:0000256" key="4">
    <source>
        <dbReference type="ARBA" id="ARBA00023001"/>
    </source>
</evidence>
<dbReference type="InterPro" id="IPR013320">
    <property type="entry name" value="ConA-like_dom_sf"/>
</dbReference>
<feature type="chain" id="PRO_5025602717" description="Glucanase" evidence="11">
    <location>
        <begin position="19"/>
        <end position="456"/>
    </location>
</feature>
<evidence type="ECO:0000256" key="10">
    <source>
        <dbReference type="SAM" id="MobiDB-lite"/>
    </source>
</evidence>
<dbReference type="SUPFAM" id="SSF49899">
    <property type="entry name" value="Concanavalin A-like lectins/glucanases"/>
    <property type="match status" value="1"/>
</dbReference>
<evidence type="ECO:0000256" key="5">
    <source>
        <dbReference type="ARBA" id="ARBA00023180"/>
    </source>
</evidence>
<keyword evidence="4 9" id="KW-0136">Cellulose degradation</keyword>